<gene>
    <name evidence="2" type="ORF">GFL91_29185</name>
</gene>
<dbReference type="NCBIfam" id="NF041926">
    <property type="entry name" value="QatD"/>
    <property type="match status" value="1"/>
</dbReference>
<comment type="caution">
    <text evidence="2">The sequence shown here is derived from an EMBL/GenBank/DDBJ whole genome shotgun (WGS) entry which is preliminary data.</text>
</comment>
<dbReference type="RefSeq" id="WP_168277120.1">
    <property type="nucleotide sequence ID" value="NZ_WIEZ01000019.1"/>
</dbReference>
<protein>
    <submittedName>
        <fullName evidence="2">TatD family deoxyribonuclease</fullName>
    </submittedName>
</protein>
<name>A0A8I2GWI4_RHILV</name>
<evidence type="ECO:0000256" key="1">
    <source>
        <dbReference type="PIRSR" id="PIRSR005902-1"/>
    </source>
</evidence>
<dbReference type="InterPro" id="IPR049677">
    <property type="entry name" value="QatD"/>
</dbReference>
<dbReference type="AlphaFoldDB" id="A0A8I2GWI4"/>
<organism evidence="2 3">
    <name type="scientific">Rhizobium leguminosarum bv. viciae</name>
    <dbReference type="NCBI Taxonomy" id="387"/>
    <lineage>
        <taxon>Bacteria</taxon>
        <taxon>Pseudomonadati</taxon>
        <taxon>Pseudomonadota</taxon>
        <taxon>Alphaproteobacteria</taxon>
        <taxon>Hyphomicrobiales</taxon>
        <taxon>Rhizobiaceae</taxon>
        <taxon>Rhizobium/Agrobacterium group</taxon>
        <taxon>Rhizobium</taxon>
    </lineage>
</organism>
<evidence type="ECO:0000313" key="2">
    <source>
        <dbReference type="EMBL" id="NKM48933.1"/>
    </source>
</evidence>
<evidence type="ECO:0000313" key="3">
    <source>
        <dbReference type="Proteomes" id="UP000662259"/>
    </source>
</evidence>
<dbReference type="PANTHER" id="PTHR46124:SF2">
    <property type="entry name" value="D-AMINOACYL-TRNA DEACYLASE"/>
    <property type="match status" value="1"/>
</dbReference>
<dbReference type="GO" id="GO:0046872">
    <property type="term" value="F:metal ion binding"/>
    <property type="evidence" value="ECO:0007669"/>
    <property type="project" value="UniProtKB-KW"/>
</dbReference>
<dbReference type="SUPFAM" id="SSF51556">
    <property type="entry name" value="Metallo-dependent hydrolases"/>
    <property type="match status" value="1"/>
</dbReference>
<dbReference type="EMBL" id="WIEZ01000019">
    <property type="protein sequence ID" value="NKM48933.1"/>
    <property type="molecule type" value="Genomic_DNA"/>
</dbReference>
<feature type="binding site" evidence="1">
    <location>
        <position position="199"/>
    </location>
    <ligand>
        <name>a divalent metal cation</name>
        <dbReference type="ChEBI" id="CHEBI:60240"/>
        <label>1</label>
    </ligand>
</feature>
<feature type="binding site" evidence="1">
    <location>
        <position position="87"/>
    </location>
    <ligand>
        <name>a divalent metal cation</name>
        <dbReference type="ChEBI" id="CHEBI:60240"/>
        <label>1</label>
    </ligand>
</feature>
<dbReference type="PIRSF" id="PIRSF005902">
    <property type="entry name" value="DNase_TatD"/>
    <property type="match status" value="1"/>
</dbReference>
<dbReference type="Pfam" id="PF01026">
    <property type="entry name" value="TatD_DNase"/>
    <property type="match status" value="1"/>
</dbReference>
<keyword evidence="1" id="KW-0479">Metal-binding</keyword>
<proteinExistence type="predicted"/>
<dbReference type="PANTHER" id="PTHR46124">
    <property type="entry name" value="D-AMINOACYL-TRNA DEACYLASE"/>
    <property type="match status" value="1"/>
</dbReference>
<dbReference type="Proteomes" id="UP000662259">
    <property type="component" value="Unassembled WGS sequence"/>
</dbReference>
<dbReference type="Gene3D" id="3.20.20.140">
    <property type="entry name" value="Metal-dependent hydrolases"/>
    <property type="match status" value="1"/>
</dbReference>
<feature type="binding site" evidence="1">
    <location>
        <position position="10"/>
    </location>
    <ligand>
        <name>a divalent metal cation</name>
        <dbReference type="ChEBI" id="CHEBI:60240"/>
        <label>1</label>
    </ligand>
</feature>
<feature type="binding site" evidence="1">
    <location>
        <position position="8"/>
    </location>
    <ligand>
        <name>a divalent metal cation</name>
        <dbReference type="ChEBI" id="CHEBI:60240"/>
        <label>1</label>
    </ligand>
</feature>
<sequence>MAKLVDFHCHLDLYPDFEALVRECESKEIYTLAVTTTPRAWSRNHELASKTKHVRAALGLHPQLVQSHGADIAMWEKLLGQSSYVGEVGLDAGPQYYRSLPEQKRVFERILRACSKQGGKVLSIHSIRTAPTVLDMAEEHLDLRNNTMVMHWFTGTPAEARRAVEMGCYFSINARMLRNSKASTLLKTIPMERMLTETDGPFTEGKAGPARPEDALDCIEGLAGTYDIPVADMQKTIVGNLLAMLKKTSH</sequence>
<feature type="binding site" evidence="1">
    <location>
        <position position="125"/>
    </location>
    <ligand>
        <name>a divalent metal cation</name>
        <dbReference type="ChEBI" id="CHEBI:60240"/>
        <label>2</label>
    </ligand>
</feature>
<dbReference type="GO" id="GO:0016788">
    <property type="term" value="F:hydrolase activity, acting on ester bonds"/>
    <property type="evidence" value="ECO:0007669"/>
    <property type="project" value="InterPro"/>
</dbReference>
<accession>A0A8I2GWI4</accession>
<dbReference type="InterPro" id="IPR001130">
    <property type="entry name" value="TatD-like"/>
</dbReference>
<dbReference type="InterPro" id="IPR032466">
    <property type="entry name" value="Metal_Hydrolase"/>
</dbReference>
<reference evidence="2" key="1">
    <citation type="submission" date="2019-10" db="EMBL/GenBank/DDBJ databases">
        <title>Rhizobium leguminosarum symbiovar viciae collection.</title>
        <authorList>
            <person name="Boivin S."/>
            <person name="Lepetit M."/>
        </authorList>
    </citation>
    <scope>NUCLEOTIDE SEQUENCE</scope>
    <source>
        <strain evidence="2">L143</strain>
    </source>
</reference>
<feature type="binding site" evidence="1">
    <location>
        <position position="151"/>
    </location>
    <ligand>
        <name>a divalent metal cation</name>
        <dbReference type="ChEBI" id="CHEBI:60240"/>
        <label>2</label>
    </ligand>
</feature>